<evidence type="ECO:0000256" key="6">
    <source>
        <dbReference type="SAM" id="Phobius"/>
    </source>
</evidence>
<dbReference type="InterPro" id="IPR036890">
    <property type="entry name" value="HATPase_C_sf"/>
</dbReference>
<accession>A0ABV7AQU8</accession>
<feature type="transmembrane region" description="Helical" evidence="6">
    <location>
        <begin position="307"/>
        <end position="327"/>
    </location>
</feature>
<dbReference type="Pfam" id="PF02518">
    <property type="entry name" value="HATPase_c"/>
    <property type="match status" value="1"/>
</dbReference>
<feature type="transmembrane region" description="Helical" evidence="6">
    <location>
        <begin position="254"/>
        <end position="271"/>
    </location>
</feature>
<evidence type="ECO:0000256" key="5">
    <source>
        <dbReference type="PROSITE-ProRule" id="PRU00169"/>
    </source>
</evidence>
<comment type="catalytic activity">
    <reaction evidence="1">
        <text>ATP + protein L-histidine = ADP + protein N-phospho-L-histidine.</text>
        <dbReference type="EC" id="2.7.13.3"/>
    </reaction>
</comment>
<evidence type="ECO:0000256" key="2">
    <source>
        <dbReference type="ARBA" id="ARBA00012438"/>
    </source>
</evidence>
<protein>
    <recommendedName>
        <fullName evidence="2">histidine kinase</fullName>
        <ecNumber evidence="2">2.7.13.3</ecNumber>
    </recommendedName>
</protein>
<feature type="modified residue" description="4-aspartylphosphate" evidence="5">
    <location>
        <position position="853"/>
    </location>
</feature>
<dbReference type="InterPro" id="IPR011622">
    <property type="entry name" value="7TMR_DISM_rcpt_extracell_dom2"/>
</dbReference>
<dbReference type="RefSeq" id="WP_377813486.1">
    <property type="nucleotide sequence ID" value="NZ_JBHRSJ010000012.1"/>
</dbReference>
<dbReference type="SUPFAM" id="SSF52172">
    <property type="entry name" value="CheY-like"/>
    <property type="match status" value="2"/>
</dbReference>
<dbReference type="Gene3D" id="2.60.40.2380">
    <property type="match status" value="1"/>
</dbReference>
<keyword evidence="6" id="KW-1133">Transmembrane helix</keyword>
<dbReference type="CDD" id="cd17546">
    <property type="entry name" value="REC_hyHK_CKI1_RcsC-like"/>
    <property type="match status" value="2"/>
</dbReference>
<dbReference type="Pfam" id="PF07696">
    <property type="entry name" value="7TMR-DISMED2"/>
    <property type="match status" value="1"/>
</dbReference>
<dbReference type="PROSITE" id="PS50109">
    <property type="entry name" value="HIS_KIN"/>
    <property type="match status" value="1"/>
</dbReference>
<dbReference type="SUPFAM" id="SSF47384">
    <property type="entry name" value="Homodimeric domain of signal transducing histidine kinase"/>
    <property type="match status" value="1"/>
</dbReference>
<dbReference type="SMART" id="SM00448">
    <property type="entry name" value="REC"/>
    <property type="match status" value="2"/>
</dbReference>
<dbReference type="CDD" id="cd00082">
    <property type="entry name" value="HisKA"/>
    <property type="match status" value="1"/>
</dbReference>
<keyword evidence="6" id="KW-0472">Membrane</keyword>
<evidence type="ECO:0000259" key="8">
    <source>
        <dbReference type="PROSITE" id="PS50110"/>
    </source>
</evidence>
<feature type="modified residue" description="4-aspartylphosphate" evidence="5">
    <location>
        <position position="710"/>
    </location>
</feature>
<dbReference type="Pfam" id="PF00512">
    <property type="entry name" value="HisKA"/>
    <property type="match status" value="1"/>
</dbReference>
<evidence type="ECO:0000256" key="4">
    <source>
        <dbReference type="ARBA" id="ARBA00023012"/>
    </source>
</evidence>
<dbReference type="PANTHER" id="PTHR45339">
    <property type="entry name" value="HYBRID SIGNAL TRANSDUCTION HISTIDINE KINASE J"/>
    <property type="match status" value="1"/>
</dbReference>
<proteinExistence type="predicted"/>
<dbReference type="InterPro" id="IPR005467">
    <property type="entry name" value="His_kinase_dom"/>
</dbReference>
<keyword evidence="3 5" id="KW-0597">Phosphoprotein</keyword>
<dbReference type="InterPro" id="IPR011006">
    <property type="entry name" value="CheY-like_superfamily"/>
</dbReference>
<dbReference type="Gene3D" id="3.30.565.10">
    <property type="entry name" value="Histidine kinase-like ATPase, C-terminal domain"/>
    <property type="match status" value="1"/>
</dbReference>
<feature type="transmembrane region" description="Helical" evidence="6">
    <location>
        <begin position="187"/>
        <end position="206"/>
    </location>
</feature>
<dbReference type="EMBL" id="JBHRSJ010000012">
    <property type="protein sequence ID" value="MFC2971873.1"/>
    <property type="molecule type" value="Genomic_DNA"/>
</dbReference>
<dbReference type="PANTHER" id="PTHR45339:SF1">
    <property type="entry name" value="HYBRID SIGNAL TRANSDUCTION HISTIDINE KINASE J"/>
    <property type="match status" value="1"/>
</dbReference>
<evidence type="ECO:0000313" key="9">
    <source>
        <dbReference type="EMBL" id="MFC2971873.1"/>
    </source>
</evidence>
<evidence type="ECO:0000259" key="7">
    <source>
        <dbReference type="PROSITE" id="PS50109"/>
    </source>
</evidence>
<comment type="caution">
    <text evidence="9">The sequence shown here is derived from an EMBL/GenBank/DDBJ whole genome shotgun (WGS) entry which is preliminary data.</text>
</comment>
<feature type="domain" description="Response regulatory" evidence="8">
    <location>
        <begin position="804"/>
        <end position="923"/>
    </location>
</feature>
<dbReference type="EC" id="2.7.13.3" evidence="2"/>
<keyword evidence="4" id="KW-0902">Two-component regulatory system</keyword>
<dbReference type="PROSITE" id="PS50110">
    <property type="entry name" value="RESPONSE_REGULATORY"/>
    <property type="match status" value="2"/>
</dbReference>
<organism evidence="9 10">
    <name type="scientific">Azotobacter bryophylli</name>
    <dbReference type="NCBI Taxonomy" id="1986537"/>
    <lineage>
        <taxon>Bacteria</taxon>
        <taxon>Pseudomonadati</taxon>
        <taxon>Pseudomonadota</taxon>
        <taxon>Gammaproteobacteria</taxon>
        <taxon>Pseudomonadales</taxon>
        <taxon>Pseudomonadaceae</taxon>
        <taxon>Azotobacter</taxon>
    </lineage>
</organism>
<dbReference type="Gene3D" id="3.40.50.2300">
    <property type="match status" value="2"/>
</dbReference>
<evidence type="ECO:0000256" key="1">
    <source>
        <dbReference type="ARBA" id="ARBA00000085"/>
    </source>
</evidence>
<feature type="transmembrane region" description="Helical" evidence="6">
    <location>
        <begin position="363"/>
        <end position="385"/>
    </location>
</feature>
<evidence type="ECO:0000256" key="3">
    <source>
        <dbReference type="ARBA" id="ARBA00022553"/>
    </source>
</evidence>
<dbReference type="InterPro" id="IPR003594">
    <property type="entry name" value="HATPase_dom"/>
</dbReference>
<dbReference type="InterPro" id="IPR011623">
    <property type="entry name" value="7TMR_DISM_rcpt_extracell_dom1"/>
</dbReference>
<feature type="transmembrane region" description="Helical" evidence="6">
    <location>
        <begin position="283"/>
        <end position="301"/>
    </location>
</feature>
<dbReference type="InterPro" id="IPR001789">
    <property type="entry name" value="Sig_transdc_resp-reg_receiver"/>
</dbReference>
<dbReference type="Gene3D" id="1.10.287.130">
    <property type="match status" value="1"/>
</dbReference>
<sequence>MRRLWNATTLAICLLLIALATLPFVAGNLLRPEQVSVSAESPTRANQWWIFFDQGGHLRLEDVTDRRELFSPLDRRSLTLPASDQAVWLQVPIPAHAEPRWLWMFGPRIERLDFYLLKGGKLEQKLETGAVRPLDSRPYASSSYLFPLPNDGETREVWLRLSNPHQMALAWFGTLDTAGLLAEGRSAYLLGALLCTLAIGLVYNLIRFFYNKANCNLWLSLAQGSLLLSTTSHFGLLALWLPQLSLRQSLIADASALGSFLFLLLFSDSFFDRAKRSRAFDWLLRGQAVLIGLAMLLSGLYDQGWLHNLLIVPAALTVTLVPAYHWLNGYRPARLVLVGMLFLHLGFTTYLTMPFDFNQNSPVWLMLDLFAFTALSGLMLTFAMAERQRGIERETAAQHTNEAATSAELRAKSEFLAKLSHEIRTPMNGVLGMTELLLGTPLTAKQYDYVQTINSSGNELLSLINDILDISRLESRQIEPDDVQYDLNGLIEDCLGIFRAKAEQRKVELIGFIQPQVPRVVNGDPTRLRQVLLSLIENAFRQTDEGDILLKVSLDTGGPQPRLHIAVQDSGEAMPAAKREALLKDRVRSSDLLSAAQIDGSLSLIIARQLVSLMHGSYGIDVGPTRGTTVWLSLPLDPARLEHPVADLDSPLQDARLLVVDDNDTCRKVLLQQCSAWGMKVSTVSSGKEALALLRTKANLREYFDVVLLDQGMPGMSGLQLAQKIKEDPGLNQDILLIMLTGASDAPGRITARNAGIQCCLAKPVAGYTLKTTLAEQLGQRREHNLQPEALGESAPLEVPSDFKILVAEDNSISTKVIRGMLRKLNLQPDTASNGEEALQAMKAKQYDLVLMDCEMPILDGFAATEQLRAWEALEHRPRTPVVALTAHILSEHREHARQVGMDGHLAKPVELSQLRELIEQWVERKERQRQVLSLSR</sequence>
<dbReference type="SMART" id="SM00388">
    <property type="entry name" value="HisKA"/>
    <property type="match status" value="1"/>
</dbReference>
<keyword evidence="6" id="KW-0812">Transmembrane</keyword>
<name>A0ABV7AQU8_9GAMM</name>
<reference evidence="10" key="1">
    <citation type="journal article" date="2019" name="Int. J. Syst. Evol. Microbiol.">
        <title>The Global Catalogue of Microorganisms (GCM) 10K type strain sequencing project: providing services to taxonomists for standard genome sequencing and annotation.</title>
        <authorList>
            <consortium name="The Broad Institute Genomics Platform"/>
            <consortium name="The Broad Institute Genome Sequencing Center for Infectious Disease"/>
            <person name="Wu L."/>
            <person name="Ma J."/>
        </authorList>
    </citation>
    <scope>NUCLEOTIDE SEQUENCE [LARGE SCALE GENOMIC DNA]</scope>
    <source>
        <strain evidence="10">KCTC 62195</strain>
    </source>
</reference>
<feature type="domain" description="Histidine kinase" evidence="7">
    <location>
        <begin position="418"/>
        <end position="638"/>
    </location>
</feature>
<dbReference type="InterPro" id="IPR036097">
    <property type="entry name" value="HisK_dim/P_sf"/>
</dbReference>
<feature type="transmembrane region" description="Helical" evidence="6">
    <location>
        <begin position="334"/>
        <end position="351"/>
    </location>
</feature>
<dbReference type="Pfam" id="PF00072">
    <property type="entry name" value="Response_reg"/>
    <property type="match status" value="2"/>
</dbReference>
<dbReference type="Proteomes" id="UP001595457">
    <property type="component" value="Unassembled WGS sequence"/>
</dbReference>
<dbReference type="InterPro" id="IPR003661">
    <property type="entry name" value="HisK_dim/P_dom"/>
</dbReference>
<dbReference type="SMART" id="SM00387">
    <property type="entry name" value="HATPase_c"/>
    <property type="match status" value="1"/>
</dbReference>
<keyword evidence="10" id="KW-1185">Reference proteome</keyword>
<dbReference type="Pfam" id="PF07695">
    <property type="entry name" value="7TMR-DISM_7TM"/>
    <property type="match status" value="1"/>
</dbReference>
<feature type="domain" description="Response regulatory" evidence="8">
    <location>
        <begin position="656"/>
        <end position="778"/>
    </location>
</feature>
<feature type="transmembrane region" description="Helical" evidence="6">
    <location>
        <begin position="218"/>
        <end position="242"/>
    </location>
</feature>
<evidence type="ECO:0000313" key="10">
    <source>
        <dbReference type="Proteomes" id="UP001595457"/>
    </source>
</evidence>
<gene>
    <name evidence="9" type="ORF">ACFOJE_06560</name>
</gene>
<dbReference type="SUPFAM" id="SSF55874">
    <property type="entry name" value="ATPase domain of HSP90 chaperone/DNA topoisomerase II/histidine kinase"/>
    <property type="match status" value="1"/>
</dbReference>